<dbReference type="OrthoDB" id="9800236at2"/>
<proteinExistence type="predicted"/>
<dbReference type="Proteomes" id="UP000019494">
    <property type="component" value="Unassembled WGS sequence"/>
</dbReference>
<dbReference type="InterPro" id="IPR021139">
    <property type="entry name" value="NYN"/>
</dbReference>
<reference evidence="3" key="1">
    <citation type="submission" date="2013-08" db="EMBL/GenBank/DDBJ databases">
        <title>Intrasporangium oryzae NRRL B-24470.</title>
        <authorList>
            <person name="Liu H."/>
            <person name="Wang G."/>
        </authorList>
    </citation>
    <scope>NUCLEOTIDE SEQUENCE [LARGE SCALE GENOMIC DNA]</scope>
    <source>
        <strain evidence="3">Q5-1</strain>
    </source>
</reference>
<feature type="domain" description="NYN" evidence="1">
    <location>
        <begin position="6"/>
        <end position="169"/>
    </location>
</feature>
<comment type="caution">
    <text evidence="2">The sequence shown here is derived from an EMBL/GenBank/DDBJ whole genome shotgun (WGS) entry which is preliminary data.</text>
</comment>
<organism evidence="2 3">
    <name type="scientific">Intrasporangium chromatireducens Q5-1</name>
    <dbReference type="NCBI Taxonomy" id="584657"/>
    <lineage>
        <taxon>Bacteria</taxon>
        <taxon>Bacillati</taxon>
        <taxon>Actinomycetota</taxon>
        <taxon>Actinomycetes</taxon>
        <taxon>Micrococcales</taxon>
        <taxon>Intrasporangiaceae</taxon>
        <taxon>Intrasporangium</taxon>
    </lineage>
</organism>
<evidence type="ECO:0000259" key="1">
    <source>
        <dbReference type="Pfam" id="PF01936"/>
    </source>
</evidence>
<name>W9GL69_9MICO</name>
<dbReference type="Gene3D" id="3.40.50.1010">
    <property type="entry name" value="5'-nuclease"/>
    <property type="match status" value="1"/>
</dbReference>
<dbReference type="EMBL" id="AWQS01000104">
    <property type="protein sequence ID" value="EWT05548.1"/>
    <property type="molecule type" value="Genomic_DNA"/>
</dbReference>
<dbReference type="RefSeq" id="WP_051518537.1">
    <property type="nucleotide sequence ID" value="NZ_AWQS01000104.1"/>
</dbReference>
<dbReference type="AlphaFoldDB" id="W9GL69"/>
<evidence type="ECO:0000313" key="2">
    <source>
        <dbReference type="EMBL" id="EWT05548.1"/>
    </source>
</evidence>
<protein>
    <recommendedName>
        <fullName evidence="1">NYN domain-containing protein</fullName>
    </recommendedName>
</protein>
<sequence length="353" mass="38299">MRSYCAVYVDAGYLLASAATRVTGTSLRNGVTIQYRELIEALITQVQQESGLPLLRVNWYDAAGGPGGAPDPWQDQIGMLPRLKLRLGRMSPGGEQKGVDLRIGLDIATHGRNRIADVIYLLSGDDDLTEAVEEAQGHGVQVILLAAPDRHGRPHAVSRNLQREADGTTLLDPVIIDKFVKPRPKPVPEPVVPPTEVVEDRPAIPTPAALAGTRPWSTPIPAIRTGDQAAALHGHTPHSAPRIVYSSMTGRASVGDSSLPPEIEKLVDEVVHGVVDTWKSTVTDAELKAVRSERPYIPRDLDRTMLLDMSARLGMYDVDEHTRLALREHFWGVLGSSAAEDALATQQPTKESS</sequence>
<dbReference type="GO" id="GO:0004540">
    <property type="term" value="F:RNA nuclease activity"/>
    <property type="evidence" value="ECO:0007669"/>
    <property type="project" value="InterPro"/>
</dbReference>
<accession>W9GL69</accession>
<dbReference type="Pfam" id="PF01936">
    <property type="entry name" value="NYN"/>
    <property type="match status" value="1"/>
</dbReference>
<keyword evidence="3" id="KW-1185">Reference proteome</keyword>
<gene>
    <name evidence="2" type="ORF">N864_03970</name>
</gene>
<dbReference type="PATRIC" id="fig|584657.3.peg.2548"/>
<evidence type="ECO:0000313" key="3">
    <source>
        <dbReference type="Proteomes" id="UP000019494"/>
    </source>
</evidence>